<proteinExistence type="predicted"/>
<evidence type="ECO:0000313" key="3">
    <source>
        <dbReference type="Proteomes" id="UP000218810"/>
    </source>
</evidence>
<evidence type="ECO:0000313" key="2">
    <source>
        <dbReference type="EMBL" id="PAY25030.1"/>
    </source>
</evidence>
<keyword evidence="2" id="KW-0378">Hydrolase</keyword>
<organism evidence="2 3">
    <name type="scientific">Dietzia natronolimnaea</name>
    <dbReference type="NCBI Taxonomy" id="161920"/>
    <lineage>
        <taxon>Bacteria</taxon>
        <taxon>Bacillati</taxon>
        <taxon>Actinomycetota</taxon>
        <taxon>Actinomycetes</taxon>
        <taxon>Mycobacteriales</taxon>
        <taxon>Dietziaceae</taxon>
        <taxon>Dietzia</taxon>
    </lineage>
</organism>
<name>A0A2A2WV21_9ACTN</name>
<evidence type="ECO:0000256" key="1">
    <source>
        <dbReference type="SAM" id="MobiDB-lite"/>
    </source>
</evidence>
<protein>
    <submittedName>
        <fullName evidence="2">NUDIX hydrolase</fullName>
    </submittedName>
</protein>
<keyword evidence="3" id="KW-1185">Reference proteome</keyword>
<dbReference type="InterPro" id="IPR023353">
    <property type="entry name" value="LemA-like_dom_sf"/>
</dbReference>
<dbReference type="OrthoDB" id="3214694at2"/>
<dbReference type="AlphaFoldDB" id="A0A2A2WV21"/>
<comment type="caution">
    <text evidence="2">The sequence shown here is derived from an EMBL/GenBank/DDBJ whole genome shotgun (WGS) entry which is preliminary data.</text>
</comment>
<dbReference type="RefSeq" id="WP_095716860.1">
    <property type="nucleotide sequence ID" value="NZ_NTGA01000001.1"/>
</dbReference>
<feature type="compositionally biased region" description="Basic and acidic residues" evidence="1">
    <location>
        <begin position="93"/>
        <end position="103"/>
    </location>
</feature>
<gene>
    <name evidence="2" type="ORF">CEY15_00770</name>
</gene>
<dbReference type="GO" id="GO:0016787">
    <property type="term" value="F:hydrolase activity"/>
    <property type="evidence" value="ECO:0007669"/>
    <property type="project" value="UniProtKB-KW"/>
</dbReference>
<reference evidence="3" key="1">
    <citation type="submission" date="2017-09" db="EMBL/GenBank/DDBJ databases">
        <authorList>
            <person name="Zhang Y."/>
            <person name="Huang X."/>
            <person name="Liu J."/>
            <person name="Lu L."/>
            <person name="Peng K."/>
        </authorList>
    </citation>
    <scope>NUCLEOTIDE SEQUENCE [LARGE SCALE GENOMIC DNA]</scope>
    <source>
        <strain evidence="3">S-XJ-1</strain>
    </source>
</reference>
<sequence length="212" mass="22436">MSAEVVLVVVVLALLLVAALITAYVTAHRLDRLHIRTDLARAALIGALERRHTVTAAIIAELGGRDPVAAQRLSHALVRARAHPSDTVTGTDPRPEPAPDRPGRSGRAGRPGQGERPPDDSSPADGSPDAERAENSLGTLLAGLDVAALPTDLAAELEDVTDRVAMARSFYNDAVRDTRNLREKATVRALRLAGRAPMPDYVELVDHPPAGG</sequence>
<feature type="region of interest" description="Disordered" evidence="1">
    <location>
        <begin position="79"/>
        <end position="133"/>
    </location>
</feature>
<dbReference type="EMBL" id="NTGA01000001">
    <property type="protein sequence ID" value="PAY25030.1"/>
    <property type="molecule type" value="Genomic_DNA"/>
</dbReference>
<accession>A0A2A2WV21</accession>
<dbReference type="Proteomes" id="UP000218810">
    <property type="component" value="Unassembled WGS sequence"/>
</dbReference>
<dbReference type="Gene3D" id="1.20.1440.20">
    <property type="entry name" value="LemA-like domain"/>
    <property type="match status" value="1"/>
</dbReference>